<sequence length="152" mass="16262">MSDKGLGRAAARLGIFKAATGFLRKAARTGGGDRPAGAPGPAARLFGGRGGPAANATVDDLRGHLLPDVNGSPLSRGKAERIGNLSDRKLLKAVNTPIDGWHITAYRDSRVVVNGNHRAFELQARARKAEEDQVEDALIRWDTPIYVEWLNG</sequence>
<keyword evidence="2" id="KW-1185">Reference proteome</keyword>
<dbReference type="Proteomes" id="UP001595891">
    <property type="component" value="Unassembled WGS sequence"/>
</dbReference>
<reference evidence="2" key="1">
    <citation type="journal article" date="2019" name="Int. J. Syst. Evol. Microbiol.">
        <title>The Global Catalogue of Microorganisms (GCM) 10K type strain sequencing project: providing services to taxonomists for standard genome sequencing and annotation.</title>
        <authorList>
            <consortium name="The Broad Institute Genomics Platform"/>
            <consortium name="The Broad Institute Genome Sequencing Center for Infectious Disease"/>
            <person name="Wu L."/>
            <person name="Ma J."/>
        </authorList>
    </citation>
    <scope>NUCLEOTIDE SEQUENCE [LARGE SCALE GENOMIC DNA]</scope>
    <source>
        <strain evidence="2">CCUG 49560</strain>
    </source>
</reference>
<dbReference type="EMBL" id="JBHSFN010000003">
    <property type="protein sequence ID" value="MFC4585826.1"/>
    <property type="molecule type" value="Genomic_DNA"/>
</dbReference>
<gene>
    <name evidence="1" type="ORF">ACFO8L_07075</name>
</gene>
<dbReference type="RefSeq" id="WP_262841190.1">
    <property type="nucleotide sequence ID" value="NZ_JANZYP010000004.1"/>
</dbReference>
<proteinExistence type="predicted"/>
<evidence type="ECO:0008006" key="3">
    <source>
        <dbReference type="Google" id="ProtNLM"/>
    </source>
</evidence>
<name>A0ABV9EBH8_9ACTN</name>
<organism evidence="1 2">
    <name type="scientific">Sphaerisporangium corydalis</name>
    <dbReference type="NCBI Taxonomy" id="1441875"/>
    <lineage>
        <taxon>Bacteria</taxon>
        <taxon>Bacillati</taxon>
        <taxon>Actinomycetota</taxon>
        <taxon>Actinomycetes</taxon>
        <taxon>Streptosporangiales</taxon>
        <taxon>Streptosporangiaceae</taxon>
        <taxon>Sphaerisporangium</taxon>
    </lineage>
</organism>
<evidence type="ECO:0000313" key="1">
    <source>
        <dbReference type="EMBL" id="MFC4585826.1"/>
    </source>
</evidence>
<comment type="caution">
    <text evidence="1">The sequence shown here is derived from an EMBL/GenBank/DDBJ whole genome shotgun (WGS) entry which is preliminary data.</text>
</comment>
<evidence type="ECO:0000313" key="2">
    <source>
        <dbReference type="Proteomes" id="UP001595891"/>
    </source>
</evidence>
<accession>A0ABV9EBH8</accession>
<protein>
    <recommendedName>
        <fullName evidence="3">ParB/Sulfiredoxin domain-containing protein</fullName>
    </recommendedName>
</protein>